<dbReference type="NCBIfam" id="TIGR00231">
    <property type="entry name" value="small_GTP"/>
    <property type="match status" value="1"/>
</dbReference>
<keyword evidence="9" id="KW-0460">Magnesium</keyword>
<dbReference type="PRINTS" id="PR00328">
    <property type="entry name" value="SAR1GTPBP"/>
</dbReference>
<evidence type="ECO:0000256" key="8">
    <source>
        <dbReference type="PIRSR" id="PIRSR606689-1"/>
    </source>
</evidence>
<organism evidence="10 11">
    <name type="scientific">Mytilus edulis</name>
    <name type="common">Blue mussel</name>
    <dbReference type="NCBI Taxonomy" id="6550"/>
    <lineage>
        <taxon>Eukaryota</taxon>
        <taxon>Metazoa</taxon>
        <taxon>Spiralia</taxon>
        <taxon>Lophotrochozoa</taxon>
        <taxon>Mollusca</taxon>
        <taxon>Bivalvia</taxon>
        <taxon>Autobranchia</taxon>
        <taxon>Pteriomorphia</taxon>
        <taxon>Mytilida</taxon>
        <taxon>Mytiloidea</taxon>
        <taxon>Mytilidae</taxon>
        <taxon>Mytilinae</taxon>
        <taxon>Mytilus</taxon>
    </lineage>
</organism>
<keyword evidence="6 8" id="KW-0342">GTP-binding</keyword>
<dbReference type="Proteomes" id="UP000683360">
    <property type="component" value="Unassembled WGS sequence"/>
</dbReference>
<accession>A0A8S3TNT0</accession>
<feature type="binding site" evidence="7">
    <location>
        <position position="372"/>
    </location>
    <ligand>
        <name>Fe cation</name>
        <dbReference type="ChEBI" id="CHEBI:24875"/>
        <note>catalytic</note>
    </ligand>
</feature>
<gene>
    <name evidence="10" type="ORF">MEDL_47927</name>
</gene>
<dbReference type="Pfam" id="PF00025">
    <property type="entry name" value="Arf"/>
    <property type="match status" value="1"/>
</dbReference>
<dbReference type="SUPFAM" id="SSF52540">
    <property type="entry name" value="P-loop containing nucleoside triphosphate hydrolases"/>
    <property type="match status" value="1"/>
</dbReference>
<evidence type="ECO:0000256" key="2">
    <source>
        <dbReference type="ARBA" id="ARBA00010290"/>
    </source>
</evidence>
<dbReference type="AlphaFoldDB" id="A0A8S3TNT0"/>
<comment type="similarity">
    <text evidence="1">Belongs to the carotenoid oxygenase family.</text>
</comment>
<evidence type="ECO:0000256" key="6">
    <source>
        <dbReference type="ARBA" id="ARBA00023134"/>
    </source>
</evidence>
<proteinExistence type="inferred from homology"/>
<feature type="binding site" evidence="8">
    <location>
        <begin position="130"/>
        <end position="133"/>
    </location>
    <ligand>
        <name>GTP</name>
        <dbReference type="ChEBI" id="CHEBI:37565"/>
    </ligand>
</feature>
<keyword evidence="3 7" id="KW-0479">Metal-binding</keyword>
<dbReference type="SMART" id="SM00177">
    <property type="entry name" value="ARF"/>
    <property type="match status" value="1"/>
</dbReference>
<dbReference type="PROSITE" id="PS51417">
    <property type="entry name" value="ARF"/>
    <property type="match status" value="1"/>
</dbReference>
<evidence type="ECO:0000313" key="10">
    <source>
        <dbReference type="EMBL" id="CAG2235353.1"/>
    </source>
</evidence>
<dbReference type="InterPro" id="IPR027417">
    <property type="entry name" value="P-loop_NTPase"/>
</dbReference>
<dbReference type="GO" id="GO:0046872">
    <property type="term" value="F:metal ion binding"/>
    <property type="evidence" value="ECO:0007669"/>
    <property type="project" value="UniProtKB-KW"/>
</dbReference>
<protein>
    <submittedName>
        <fullName evidence="10">Uncharacterized protein</fullName>
    </submittedName>
</protein>
<feature type="binding site" evidence="9">
    <location>
        <position position="34"/>
    </location>
    <ligand>
        <name>Mg(2+)</name>
        <dbReference type="ChEBI" id="CHEBI:18420"/>
    </ligand>
</feature>
<dbReference type="InterPro" id="IPR004294">
    <property type="entry name" value="Carotenoid_Oase"/>
</dbReference>
<dbReference type="InterPro" id="IPR024156">
    <property type="entry name" value="Small_GTPase_ARF"/>
</dbReference>
<dbReference type="SMART" id="SM00178">
    <property type="entry name" value="SAR"/>
    <property type="match status" value="1"/>
</dbReference>
<name>A0A8S3TNT0_MYTED</name>
<evidence type="ECO:0000256" key="5">
    <source>
        <dbReference type="ARBA" id="ARBA00023004"/>
    </source>
</evidence>
<evidence type="ECO:0000256" key="3">
    <source>
        <dbReference type="ARBA" id="ARBA00022723"/>
    </source>
</evidence>
<dbReference type="GO" id="GO:0030010">
    <property type="term" value="P:establishment of cell polarity"/>
    <property type="evidence" value="ECO:0007669"/>
    <property type="project" value="UniProtKB-ARBA"/>
</dbReference>
<feature type="binding site" evidence="9">
    <location>
        <position position="51"/>
    </location>
    <ligand>
        <name>Mg(2+)</name>
        <dbReference type="ChEBI" id="CHEBI:18420"/>
    </ligand>
</feature>
<dbReference type="CDD" id="cd00878">
    <property type="entry name" value="Arf_Arl"/>
    <property type="match status" value="1"/>
</dbReference>
<comment type="caution">
    <text evidence="10">The sequence shown here is derived from an EMBL/GenBank/DDBJ whole genome shotgun (WGS) entry which is preliminary data.</text>
</comment>
<feature type="binding site" evidence="7">
    <location>
        <position position="680"/>
    </location>
    <ligand>
        <name>Fe cation</name>
        <dbReference type="ChEBI" id="CHEBI:24875"/>
        <note>catalytic</note>
    </ligand>
</feature>
<dbReference type="Gene3D" id="3.40.50.300">
    <property type="entry name" value="P-loop containing nucleotide triphosphate hydrolases"/>
    <property type="match status" value="1"/>
</dbReference>
<feature type="binding site" evidence="8">
    <location>
        <begin position="27"/>
        <end position="34"/>
    </location>
    <ligand>
        <name>GTP</name>
        <dbReference type="ChEBI" id="CHEBI:37565"/>
    </ligand>
</feature>
<evidence type="ECO:0000256" key="9">
    <source>
        <dbReference type="PIRSR" id="PIRSR606689-2"/>
    </source>
</evidence>
<evidence type="ECO:0000256" key="7">
    <source>
        <dbReference type="PIRSR" id="PIRSR604294-1"/>
    </source>
</evidence>
<dbReference type="SMART" id="SM00175">
    <property type="entry name" value="RAB"/>
    <property type="match status" value="1"/>
</dbReference>
<dbReference type="GO" id="GO:0003924">
    <property type="term" value="F:GTPase activity"/>
    <property type="evidence" value="ECO:0007669"/>
    <property type="project" value="InterPro"/>
</dbReference>
<comment type="cofactor">
    <cofactor evidence="7">
        <name>Fe(2+)</name>
        <dbReference type="ChEBI" id="CHEBI:29033"/>
    </cofactor>
    <text evidence="7">Binds 1 Fe(2+) ion per subunit.</text>
</comment>
<evidence type="ECO:0000256" key="4">
    <source>
        <dbReference type="ARBA" id="ARBA00022741"/>
    </source>
</evidence>
<evidence type="ECO:0000313" key="11">
    <source>
        <dbReference type="Proteomes" id="UP000683360"/>
    </source>
</evidence>
<dbReference type="GO" id="GO:0016702">
    <property type="term" value="F:oxidoreductase activity, acting on single donors with incorporation of molecular oxygen, incorporation of two atoms of oxygen"/>
    <property type="evidence" value="ECO:0007669"/>
    <property type="project" value="InterPro"/>
</dbReference>
<dbReference type="InterPro" id="IPR005225">
    <property type="entry name" value="Small_GTP-bd"/>
</dbReference>
<dbReference type="OrthoDB" id="407010at2759"/>
<dbReference type="GO" id="GO:0005525">
    <property type="term" value="F:GTP binding"/>
    <property type="evidence" value="ECO:0007669"/>
    <property type="project" value="UniProtKB-KW"/>
</dbReference>
<dbReference type="Pfam" id="PF03055">
    <property type="entry name" value="RPE65"/>
    <property type="match status" value="1"/>
</dbReference>
<dbReference type="FunFam" id="3.40.50.300:FF:000412">
    <property type="entry name" value="ADP-ribosylation factor 1"/>
    <property type="match status" value="1"/>
</dbReference>
<feature type="binding site" evidence="7">
    <location>
        <position position="425"/>
    </location>
    <ligand>
        <name>Fe cation</name>
        <dbReference type="ChEBI" id="CHEBI:24875"/>
        <note>catalytic</note>
    </ligand>
</feature>
<dbReference type="InterPro" id="IPR006689">
    <property type="entry name" value="Small_GTPase_ARF/SAR"/>
</dbReference>
<keyword evidence="4 8" id="KW-0547">Nucleotide-binding</keyword>
<dbReference type="PANTHER" id="PTHR11711">
    <property type="entry name" value="ADP RIBOSYLATION FACTOR-RELATED"/>
    <property type="match status" value="1"/>
</dbReference>
<reference evidence="10" key="1">
    <citation type="submission" date="2021-03" db="EMBL/GenBank/DDBJ databases">
        <authorList>
            <person name="Bekaert M."/>
        </authorList>
    </citation>
    <scope>NUCLEOTIDE SEQUENCE</scope>
</reference>
<feature type="binding site" evidence="7">
    <location>
        <position position="490"/>
    </location>
    <ligand>
        <name>Fe cation</name>
        <dbReference type="ChEBI" id="CHEBI:24875"/>
        <note>catalytic</note>
    </ligand>
</feature>
<evidence type="ECO:0000256" key="1">
    <source>
        <dbReference type="ARBA" id="ARBA00006787"/>
    </source>
</evidence>
<keyword evidence="11" id="KW-1185">Reference proteome</keyword>
<comment type="similarity">
    <text evidence="2">Belongs to the small GTPase superfamily. Arf family.</text>
</comment>
<sequence>MGGLMAKLKDALSEFTGSNPARVLMLGLDAAGKTTILYKIKLNETVATIPTIGFNVETVNPCKGVSFTVWDVGGQDRIRPLWRHYFQNTEGLLFIIDSNDRERMAEAREELMGILQNDEMRHVPLVVVANKQDLPNALSPSQVAEGLHLHKLTGHKWFIHGSCASTGEGIYESLKEMAHLVKDHKKSSKHVEQDAYSLLFTDNKDVFINKPIHFQYPLQKWLNGSLVRIGPAMFGMGQRNFTHAFDGFGKIYNWKFYGNGSASFSQDFLRSETYNVSNEIKDIANYLTFESVSPPFPLNRREISVLNGFDNTNVNVYRLFNEEKKSYEYIALTDAWKVYQFEPTSINTIGEIDPPNPRGTYIGFIDTMSSAHPVPEYNSSYHFTFLTSVSLIPKVKSRLSVIRMKSAFERELVAQWEVDKAPYMHSFSVTQRYVILFAAAYYTNIGRMLKYANAYEGLEWFPSEKATIYVVEIKTGNVHTIQTENGFPSHHVNAYEDNNRIIMDVTMFQDPAYSKIYELDTLRSPNKRQNAQYTAPVIKRYTINLNATNVTVTTFSPNSIFPFINNFDFPCINEKYRHRRYCYIYGVATKRDTTLFSSTALVKKDVCGTNQDSAFALDNHYPVDMWFIPNPNSTREDDGILLTPVLDGEKQQSYLLMLDANTMAPINRGYLPSLVPFTMHGRFFSDLI</sequence>
<keyword evidence="5 7" id="KW-0408">Iron</keyword>
<dbReference type="EMBL" id="CAJPWZ010002318">
    <property type="protein sequence ID" value="CAG2235353.1"/>
    <property type="molecule type" value="Genomic_DNA"/>
</dbReference>
<dbReference type="PROSITE" id="PS51419">
    <property type="entry name" value="RAB"/>
    <property type="match status" value="1"/>
</dbReference>
<feature type="binding site" evidence="8">
    <location>
        <position position="74"/>
    </location>
    <ligand>
        <name>GTP</name>
        <dbReference type="ChEBI" id="CHEBI:37565"/>
    </ligand>
</feature>